<evidence type="ECO:0000313" key="2">
    <source>
        <dbReference type="EMBL" id="KAA0679445.1"/>
    </source>
</evidence>
<gene>
    <name evidence="2" type="ORF">DS843_15995</name>
</gene>
<sequence length="732" mass="78550">MLPRTMSARRGKRARVLAPTSDADLRQAVTAAQGALNAWLRDVIVGATGRSRPPRKKAAAELPSLLLAALDTGLGKTTMTARALARLVGEIRATGRPVVYLVDSYARMSELEAVFAAIEADGLYNAMGVAPLTTGRWTGLARGGCLRGDLIERVAALGQSASGLCTGRDAEGAPVTCRHAAQCPLRASRERLAERAPDVVFMVHRFARGDGGELPDALKRPLLTVLDERPLAQLVGIARLDRAVLLRPRSSRPEHADTEALRRRAAAAVDAALGCGDDPARALVRAFGDARSAQAACHALRAHCAPKPSFGPNATDEQILSAAKRQATGAAAEERRLWTLLQGRIARLERGDARHECLSVTLDGTHVELAWREGYTWAETPTLVLDATADLDEYDRHFGGTHDIQLLTPDRRLIGNQAVVWVHIGGLTKSSLIPQVDASDDERAKAAAMKALVADALASIDALMAPHLAEGQRLLAVGAKAVVQETLAEAFDGARWDCRWYGGQRGCDAHRTAAGVVLIGRPELPQSAYRAYARAWTHDLSEFDAPRPGGNSFPYTTEPRALEMRDGATLTSRVSVRCDAWEALCQRQYRENEMLQALGRTRPLRREATSLAWIVGDVVPEGVVVDLVIRAEDLIALVPRAAADADTAAVHRTAQRPSAPTAIVDLSAVANEKARRAAAPARDNTPDRAACVVPFTAARRRWSAAALWEDGDAPADRGAAETRDEAAFSASK</sequence>
<evidence type="ECO:0000256" key="1">
    <source>
        <dbReference type="SAM" id="MobiDB-lite"/>
    </source>
</evidence>
<dbReference type="OrthoDB" id="5453446at2"/>
<dbReference type="AlphaFoldDB" id="A0A9W7TYH7"/>
<reference evidence="2 3" key="1">
    <citation type="submission" date="2018-07" db="EMBL/GenBank/DDBJ databases">
        <title>Genome sequence of Azospirillum sp. ATCC 49961.</title>
        <authorList>
            <person name="Sant'Anna F.H."/>
            <person name="Baldani J.I."/>
            <person name="Zilli J.E."/>
            <person name="Reis V.M."/>
            <person name="Hartmann A."/>
            <person name="Cruz L."/>
            <person name="de Souza E.M."/>
            <person name="de Oliveira Pedrosa F."/>
            <person name="Passaglia L.M.P."/>
        </authorList>
    </citation>
    <scope>NUCLEOTIDE SEQUENCE [LARGE SCALE GENOMIC DNA]</scope>
    <source>
        <strain evidence="2 3">ATCC 49961</strain>
    </source>
</reference>
<dbReference type="RefSeq" id="WP_149469898.1">
    <property type="nucleotide sequence ID" value="NZ_QOKW01000012.1"/>
</dbReference>
<name>A0A9W7TYH7_9PROT</name>
<comment type="caution">
    <text evidence="2">The sequence shown here is derived from an EMBL/GenBank/DDBJ whole genome shotgun (WGS) entry which is preliminary data.</text>
</comment>
<feature type="compositionally biased region" description="Basic and acidic residues" evidence="1">
    <location>
        <begin position="714"/>
        <end position="726"/>
    </location>
</feature>
<dbReference type="EMBL" id="QOKW01000012">
    <property type="protein sequence ID" value="KAA0679445.1"/>
    <property type="molecule type" value="Genomic_DNA"/>
</dbReference>
<accession>A0A9W7TYH7</accession>
<organism evidence="2 3">
    <name type="scientific">Roseomonas genomospecies 6</name>
    <dbReference type="NCBI Taxonomy" id="214106"/>
    <lineage>
        <taxon>Bacteria</taxon>
        <taxon>Pseudomonadati</taxon>
        <taxon>Pseudomonadota</taxon>
        <taxon>Alphaproteobacteria</taxon>
        <taxon>Acetobacterales</taxon>
        <taxon>Roseomonadaceae</taxon>
        <taxon>Roseomonas</taxon>
    </lineage>
</organism>
<dbReference type="Proteomes" id="UP000480854">
    <property type="component" value="Unassembled WGS sequence"/>
</dbReference>
<protein>
    <submittedName>
        <fullName evidence="2">Uncharacterized protein</fullName>
    </submittedName>
</protein>
<evidence type="ECO:0000313" key="3">
    <source>
        <dbReference type="Proteomes" id="UP000480854"/>
    </source>
</evidence>
<feature type="region of interest" description="Disordered" evidence="1">
    <location>
        <begin position="710"/>
        <end position="732"/>
    </location>
</feature>
<keyword evidence="3" id="KW-1185">Reference proteome</keyword>
<proteinExistence type="predicted"/>